<organism evidence="2 3">
    <name type="scientific">Nocardia yunnanensis</name>
    <dbReference type="NCBI Taxonomy" id="2382165"/>
    <lineage>
        <taxon>Bacteria</taxon>
        <taxon>Bacillati</taxon>
        <taxon>Actinomycetota</taxon>
        <taxon>Actinomycetes</taxon>
        <taxon>Mycobacteriales</taxon>
        <taxon>Nocardiaceae</taxon>
        <taxon>Nocardia</taxon>
    </lineage>
</organism>
<keyword evidence="3" id="KW-1185">Reference proteome</keyword>
<dbReference type="Gene3D" id="3.40.50.1820">
    <property type="entry name" value="alpha/beta hydrolase"/>
    <property type="match status" value="2"/>
</dbReference>
<dbReference type="Pfam" id="PF12697">
    <property type="entry name" value="Abhydrolase_6"/>
    <property type="match status" value="1"/>
</dbReference>
<dbReference type="InterPro" id="IPR029058">
    <property type="entry name" value="AB_hydrolase_fold"/>
</dbReference>
<protein>
    <submittedName>
        <fullName evidence="2">Alpha/beta fold hydrolase</fullName>
    </submittedName>
</protein>
<dbReference type="PANTHER" id="PTHR42886">
    <property type="entry name" value="RE40534P-RELATED"/>
    <property type="match status" value="1"/>
</dbReference>
<proteinExistence type="predicted"/>
<evidence type="ECO:0000259" key="1">
    <source>
        <dbReference type="Pfam" id="PF12697"/>
    </source>
</evidence>
<feature type="domain" description="AB hydrolase-1" evidence="1">
    <location>
        <begin position="11"/>
        <end position="121"/>
    </location>
</feature>
<evidence type="ECO:0000313" key="2">
    <source>
        <dbReference type="EMBL" id="AYF79241.1"/>
    </source>
</evidence>
<dbReference type="Proteomes" id="UP000267164">
    <property type="component" value="Chromosome"/>
</dbReference>
<keyword evidence="2" id="KW-0378">Hydrolase</keyword>
<name>A0A386ZNL4_9NOCA</name>
<accession>A0A386ZNL4</accession>
<dbReference type="InterPro" id="IPR000073">
    <property type="entry name" value="AB_hydrolase_1"/>
</dbReference>
<dbReference type="GO" id="GO:0016787">
    <property type="term" value="F:hydrolase activity"/>
    <property type="evidence" value="ECO:0007669"/>
    <property type="project" value="UniProtKB-KW"/>
</dbReference>
<reference evidence="2 3" key="1">
    <citation type="submission" date="2018-09" db="EMBL/GenBank/DDBJ databases">
        <title>Nocardia yunnanensis sp. nov., an actinomycete isolated from a soil sample.</title>
        <authorList>
            <person name="Zhang J."/>
        </authorList>
    </citation>
    <scope>NUCLEOTIDE SEQUENCE [LARGE SCALE GENOMIC DNA]</scope>
    <source>
        <strain evidence="2 3">CFHS0054</strain>
    </source>
</reference>
<gene>
    <name evidence="2" type="ORF">D7D52_20925</name>
</gene>
<evidence type="ECO:0000313" key="3">
    <source>
        <dbReference type="Proteomes" id="UP000267164"/>
    </source>
</evidence>
<sequence>MRHAGAAVGVLVLPGGKVASRERARGWQLAQVRAAGLAVGLRRRLGAGYRVEQVRYRFRGWNTPELDAVNDAEEVLRAMRAGCERVVLVGHSMGGRVAVRLAAEHDVSAVVALAPWWPAGDAGVMPVSCRLRVVHGTADRWTDPESSRRQVDSARRRGVDAEWRGIEGAGHFMMYRPGLWHDLAAGFVESAG</sequence>
<dbReference type="EMBL" id="CP032568">
    <property type="protein sequence ID" value="AYF79241.1"/>
    <property type="molecule type" value="Genomic_DNA"/>
</dbReference>
<dbReference type="OrthoDB" id="3366509at2"/>
<dbReference type="PANTHER" id="PTHR42886:SF29">
    <property type="entry name" value="PUMMELIG, ISOFORM A"/>
    <property type="match status" value="1"/>
</dbReference>
<dbReference type="KEGG" id="nyu:D7D52_20925"/>
<dbReference type="AlphaFoldDB" id="A0A386ZNL4"/>
<dbReference type="SUPFAM" id="SSF53474">
    <property type="entry name" value="alpha/beta-Hydrolases"/>
    <property type="match status" value="1"/>
</dbReference>